<dbReference type="Pfam" id="PF07969">
    <property type="entry name" value="Amidohydro_3"/>
    <property type="match status" value="1"/>
</dbReference>
<organism evidence="2">
    <name type="scientific">marine metagenome</name>
    <dbReference type="NCBI Taxonomy" id="408172"/>
    <lineage>
        <taxon>unclassified sequences</taxon>
        <taxon>metagenomes</taxon>
        <taxon>ecological metagenomes</taxon>
    </lineage>
</organism>
<feature type="non-terminal residue" evidence="2">
    <location>
        <position position="195"/>
    </location>
</feature>
<proteinExistence type="predicted"/>
<feature type="domain" description="Amidohydrolase 3" evidence="1">
    <location>
        <begin position="72"/>
        <end position="195"/>
    </location>
</feature>
<dbReference type="Gene3D" id="3.10.310.70">
    <property type="match status" value="1"/>
</dbReference>
<evidence type="ECO:0000313" key="2">
    <source>
        <dbReference type="EMBL" id="SVC84077.1"/>
    </source>
</evidence>
<accession>A0A382QGE6</accession>
<sequence>VRVTLFAALCFPIYACSSSSPPIQVDTVYLNGTVVTVNEAGTTAEAVATRGDEIIAVGNNSEIEALAGRSTRVVNLEGKTMLPGFYAPHDHFPGAGTLATRSVNLNSPPMGEMRTIADVVAALRQKATETMSGEWVNGRGYDDTLLEEGRHPTRYDLDQASTEHPIYISHTSGHLAVANSLALEMAGVTRDTPQP</sequence>
<name>A0A382QGE6_9ZZZZ</name>
<dbReference type="GO" id="GO:0016810">
    <property type="term" value="F:hydrolase activity, acting on carbon-nitrogen (but not peptide) bonds"/>
    <property type="evidence" value="ECO:0007669"/>
    <property type="project" value="InterPro"/>
</dbReference>
<dbReference type="EMBL" id="UINC01114045">
    <property type="protein sequence ID" value="SVC84077.1"/>
    <property type="molecule type" value="Genomic_DNA"/>
</dbReference>
<gene>
    <name evidence="2" type="ORF">METZ01_LOCUS336931</name>
</gene>
<dbReference type="PANTHER" id="PTHR22642">
    <property type="entry name" value="IMIDAZOLONEPROPIONASE"/>
    <property type="match status" value="1"/>
</dbReference>
<dbReference type="SUPFAM" id="SSF51338">
    <property type="entry name" value="Composite domain of metallo-dependent hydrolases"/>
    <property type="match status" value="1"/>
</dbReference>
<feature type="non-terminal residue" evidence="2">
    <location>
        <position position="1"/>
    </location>
</feature>
<evidence type="ECO:0000259" key="1">
    <source>
        <dbReference type="Pfam" id="PF07969"/>
    </source>
</evidence>
<reference evidence="2" key="1">
    <citation type="submission" date="2018-05" db="EMBL/GenBank/DDBJ databases">
        <authorList>
            <person name="Lanie J.A."/>
            <person name="Ng W.-L."/>
            <person name="Kazmierczak K.M."/>
            <person name="Andrzejewski T.M."/>
            <person name="Davidsen T.M."/>
            <person name="Wayne K.J."/>
            <person name="Tettelin H."/>
            <person name="Glass J.I."/>
            <person name="Rusch D."/>
            <person name="Podicherti R."/>
            <person name="Tsui H.-C.T."/>
            <person name="Winkler M.E."/>
        </authorList>
    </citation>
    <scope>NUCLEOTIDE SEQUENCE</scope>
</reference>
<dbReference type="Gene3D" id="3.20.20.140">
    <property type="entry name" value="Metal-dependent hydrolases"/>
    <property type="match status" value="1"/>
</dbReference>
<dbReference type="PANTHER" id="PTHR22642:SF2">
    <property type="entry name" value="PROTEIN LONG AFTER FAR-RED 3"/>
    <property type="match status" value="1"/>
</dbReference>
<protein>
    <recommendedName>
        <fullName evidence="1">Amidohydrolase 3 domain-containing protein</fullName>
    </recommendedName>
</protein>
<dbReference type="AlphaFoldDB" id="A0A382QGE6"/>
<dbReference type="Gene3D" id="2.30.40.10">
    <property type="entry name" value="Urease, subunit C, domain 1"/>
    <property type="match status" value="1"/>
</dbReference>
<dbReference type="InterPro" id="IPR011059">
    <property type="entry name" value="Metal-dep_hydrolase_composite"/>
</dbReference>
<dbReference type="InterPro" id="IPR013108">
    <property type="entry name" value="Amidohydro_3"/>
</dbReference>